<dbReference type="Proteomes" id="UP000274762">
    <property type="component" value="Unassembled WGS sequence"/>
</dbReference>
<dbReference type="PROSITE" id="PS51257">
    <property type="entry name" value="PROKAR_LIPOPROTEIN"/>
    <property type="match status" value="1"/>
</dbReference>
<dbReference type="EMBL" id="RBKV01000001">
    <property type="protein sequence ID" value="RKR96575.1"/>
    <property type="molecule type" value="Genomic_DNA"/>
</dbReference>
<organism evidence="2 3">
    <name type="scientific">Williamsia marianensis</name>
    <dbReference type="NCBI Taxonomy" id="85044"/>
    <lineage>
        <taxon>Bacteria</taxon>
        <taxon>Bacillati</taxon>
        <taxon>Actinomycetota</taxon>
        <taxon>Actinomycetes</taxon>
        <taxon>Mycobacteriales</taxon>
        <taxon>Nocardiaceae</taxon>
        <taxon>Williamsia</taxon>
    </lineage>
</organism>
<name>A0A495K728_WILMA</name>
<feature type="signal peptide" evidence="1">
    <location>
        <begin position="1"/>
        <end position="23"/>
    </location>
</feature>
<keyword evidence="1" id="KW-0732">Signal</keyword>
<evidence type="ECO:0000313" key="2">
    <source>
        <dbReference type="EMBL" id="RKR96575.1"/>
    </source>
</evidence>
<dbReference type="OrthoDB" id="4579707at2"/>
<comment type="caution">
    <text evidence="2">The sequence shown here is derived from an EMBL/GenBank/DDBJ whole genome shotgun (WGS) entry which is preliminary data.</text>
</comment>
<evidence type="ECO:0008006" key="4">
    <source>
        <dbReference type="Google" id="ProtNLM"/>
    </source>
</evidence>
<evidence type="ECO:0000256" key="1">
    <source>
        <dbReference type="SAM" id="SignalP"/>
    </source>
</evidence>
<accession>A0A495K728</accession>
<gene>
    <name evidence="2" type="ORF">DFJ75_3428</name>
</gene>
<dbReference type="RefSeq" id="WP_062795585.1">
    <property type="nucleotide sequence ID" value="NZ_CBCRXS010000008.1"/>
</dbReference>
<sequence>MSAGRGLALAAIAVVLVIGCAPTNGPGNQNSTAPTTPRESEYILPAGLGRYTNVWSADPGVNLHAPSVAVVRAAVEAKAIADMVGRYASYPGYGRLLDKGTSTSLGKNSISVEDTPKYPEPIPLDGTMRYGIYDVHVTETSVDARVCDISFGTYQPSPAASRTVVAPVDLSKVTEPALLDEEGHIPSFVRGWRIRLDREQPNGQPVPTDETAPAAEVTNDVKRYPNYDAFAGWQLREFSINPFIEPRCDAWAAEFYPMAVIGSKGLAYPTNPVDPAYLPTLPPYPGWTHVPAV</sequence>
<reference evidence="2 3" key="1">
    <citation type="submission" date="2018-10" db="EMBL/GenBank/DDBJ databases">
        <title>Sequencing the genomes of 1000 actinobacteria strains.</title>
        <authorList>
            <person name="Klenk H.-P."/>
        </authorList>
    </citation>
    <scope>NUCLEOTIDE SEQUENCE [LARGE SCALE GENOMIC DNA]</scope>
    <source>
        <strain evidence="2 3">DSM 44343</strain>
    </source>
</reference>
<evidence type="ECO:0000313" key="3">
    <source>
        <dbReference type="Proteomes" id="UP000274762"/>
    </source>
</evidence>
<dbReference type="AlphaFoldDB" id="A0A495K728"/>
<protein>
    <recommendedName>
        <fullName evidence="4">DUF3298 domain-containing protein</fullName>
    </recommendedName>
</protein>
<proteinExistence type="predicted"/>
<feature type="chain" id="PRO_5039708747" description="DUF3298 domain-containing protein" evidence="1">
    <location>
        <begin position="24"/>
        <end position="293"/>
    </location>
</feature>